<dbReference type="RefSeq" id="WP_262168174.1">
    <property type="nucleotide sequence ID" value="NZ_CP104965.1"/>
</dbReference>
<dbReference type="Gene3D" id="3.10.450.50">
    <property type="match status" value="1"/>
</dbReference>
<dbReference type="Proteomes" id="UP001061862">
    <property type="component" value="Chromosome"/>
</dbReference>
<dbReference type="EMBL" id="CP104965">
    <property type="protein sequence ID" value="UXN69611.1"/>
    <property type="molecule type" value="Genomic_DNA"/>
</dbReference>
<dbReference type="InterPro" id="IPR032710">
    <property type="entry name" value="NTF2-like_dom_sf"/>
</dbReference>
<dbReference type="SUPFAM" id="SSF54427">
    <property type="entry name" value="NTF2-like"/>
    <property type="match status" value="1"/>
</dbReference>
<proteinExistence type="predicted"/>
<gene>
    <name evidence="1" type="ORF">N8A98_20700</name>
</gene>
<accession>A0ABY6CF39</accession>
<name>A0ABY6CF39_9HYPH</name>
<sequence length="715" mass="78479">MMTPLQCVQLQFEAYNARDLPRFLSAFSEDISGFRLPDMTPLLAGKAAYGDFYAKERFVHAGLRAELGMRLFGERQALYRTNELTQEYYTNFDKQNGNLDEFISTAIAEDLQQYGDNEYFMGGYQPQMETFRGKIAGQHTADVSQLAVENAKGGVYDVFLGNAKQMLADGRPPEEIVTDLRGRMAGNADLLNIPLHEQDAEWLAVAEQFANEGNLDMVNAMLAPISEDRRFAAGAAKVLSVATAKREELNRQASLTAMTYFDGLAQAGTLNDEELFTFHKENPGVYTEAGVVALVRQSQNNLVQAQQAAATAADKAALETQAWRDKIDLRGQNLQLVESGRVPFLEAGTVRNEKGEPIQVTVQEQQKWLAEDIVEQVNAIADDQGLDEGGKLSLMAGQFTMAGIENPQWQQLLSAGSVAGHAWSLSGEPPPQLVEGAKLYTQLHAQSPMLLSRHIQDEEVKRFYETYRTAVQLGGMDESQALSHAANIVRSPPISNPMTSLKKEDLEGIVRDIGDGGGGWFGIGKGTANNEAIVSDFITRRQAEYGAMGTMTGKAAGEEAKKDFLNSHVAVNGQWVPTNDRHIPPNFEELAKTVIEDYVRDFPDELDGLDADELTLAPATNGSGVWMLVYKGGVPYPVENVQRRYITLQSMQQAVDARTQAKLEELQNTQQTNQGAALDTVRTDQLLTEQATQGLAPTQQGILQQLGTTGSLLNN</sequence>
<evidence type="ECO:0000313" key="2">
    <source>
        <dbReference type="Proteomes" id="UP001061862"/>
    </source>
</evidence>
<protein>
    <submittedName>
        <fullName evidence="1">Uncharacterized protein</fullName>
    </submittedName>
</protein>
<keyword evidence="2" id="KW-1185">Reference proteome</keyword>
<evidence type="ECO:0000313" key="1">
    <source>
        <dbReference type="EMBL" id="UXN69611.1"/>
    </source>
</evidence>
<organism evidence="1 2">
    <name type="scientific">Devosia neptuniae</name>
    <dbReference type="NCBI Taxonomy" id="191302"/>
    <lineage>
        <taxon>Bacteria</taxon>
        <taxon>Pseudomonadati</taxon>
        <taxon>Pseudomonadota</taxon>
        <taxon>Alphaproteobacteria</taxon>
        <taxon>Hyphomicrobiales</taxon>
        <taxon>Devosiaceae</taxon>
        <taxon>Devosia</taxon>
    </lineage>
</organism>
<reference evidence="1 2" key="1">
    <citation type="submission" date="2022-09" db="EMBL/GenBank/DDBJ databases">
        <title>Interaction between co-microsymbionts with complementary sets of symbiotic genes in legume-rhizobium systems.</title>
        <authorList>
            <person name="Safronova V."/>
            <person name="Sazanova A."/>
            <person name="Afonin A."/>
            <person name="Chirak E."/>
        </authorList>
    </citation>
    <scope>NUCLEOTIDE SEQUENCE [LARGE SCALE GENOMIC DNA]</scope>
    <source>
        <strain evidence="1 2">A18/4-1</strain>
    </source>
</reference>